<comment type="caution">
    <text evidence="5">The sequence shown here is derived from an EMBL/GenBank/DDBJ whole genome shotgun (WGS) entry which is preliminary data.</text>
</comment>
<dbReference type="Pfam" id="PF16077">
    <property type="entry name" value="Spaetzle"/>
    <property type="match status" value="1"/>
</dbReference>
<keyword evidence="6" id="KW-1185">Reference proteome</keyword>
<dbReference type="GO" id="GO:0005615">
    <property type="term" value="C:extracellular space"/>
    <property type="evidence" value="ECO:0007669"/>
    <property type="project" value="UniProtKB-ARBA"/>
</dbReference>
<gene>
    <name evidence="5" type="ORF">BDFB_002822</name>
</gene>
<dbReference type="FunFam" id="2.10.90.10:FF:000056">
    <property type="entry name" value="Protein spaetzle"/>
    <property type="match status" value="1"/>
</dbReference>
<evidence type="ECO:0000313" key="5">
    <source>
        <dbReference type="EMBL" id="RZB38875.1"/>
    </source>
</evidence>
<evidence type="ECO:0000259" key="4">
    <source>
        <dbReference type="Pfam" id="PF16077"/>
    </source>
</evidence>
<dbReference type="InterPro" id="IPR032104">
    <property type="entry name" value="Spaetzle"/>
</dbReference>
<dbReference type="AlphaFoldDB" id="A0A482V7B1"/>
<dbReference type="OrthoDB" id="6359065at2759"/>
<dbReference type="Proteomes" id="UP000292052">
    <property type="component" value="Unassembled WGS sequence"/>
</dbReference>
<organism evidence="5 6">
    <name type="scientific">Asbolus verrucosus</name>
    <name type="common">Desert ironclad beetle</name>
    <dbReference type="NCBI Taxonomy" id="1661398"/>
    <lineage>
        <taxon>Eukaryota</taxon>
        <taxon>Metazoa</taxon>
        <taxon>Ecdysozoa</taxon>
        <taxon>Arthropoda</taxon>
        <taxon>Hexapoda</taxon>
        <taxon>Insecta</taxon>
        <taxon>Pterygota</taxon>
        <taxon>Neoptera</taxon>
        <taxon>Endopterygota</taxon>
        <taxon>Coleoptera</taxon>
        <taxon>Polyphaga</taxon>
        <taxon>Cucujiformia</taxon>
        <taxon>Tenebrionidae</taxon>
        <taxon>Pimeliinae</taxon>
        <taxon>Asbolus</taxon>
    </lineage>
</organism>
<dbReference type="PANTHER" id="PTHR23199:SF12">
    <property type="entry name" value="NEUROTROPHIN 1-RELATED"/>
    <property type="match status" value="1"/>
</dbReference>
<feature type="domain" description="Spaetzle" evidence="4">
    <location>
        <begin position="149"/>
        <end position="243"/>
    </location>
</feature>
<reference evidence="5 6" key="1">
    <citation type="submission" date="2017-03" db="EMBL/GenBank/DDBJ databases">
        <title>Genome of the blue death feigning beetle - Asbolus verrucosus.</title>
        <authorList>
            <person name="Rider S.D."/>
        </authorList>
    </citation>
    <scope>NUCLEOTIDE SEQUENCE [LARGE SCALE GENOMIC DNA]</scope>
    <source>
        <strain evidence="5">Butters</strain>
        <tissue evidence="5">Head and leg muscle</tissue>
    </source>
</reference>
<evidence type="ECO:0000256" key="3">
    <source>
        <dbReference type="ARBA" id="ARBA00023180"/>
    </source>
</evidence>
<feature type="non-terminal residue" evidence="5">
    <location>
        <position position="1"/>
    </location>
</feature>
<dbReference type="STRING" id="1661398.A0A482V7B1"/>
<dbReference type="InterPro" id="IPR052444">
    <property type="entry name" value="Spz/Toll_ligand-like"/>
</dbReference>
<dbReference type="PANTHER" id="PTHR23199">
    <property type="entry name" value="NEUROTROPHIN 1-RELATED"/>
    <property type="match status" value="1"/>
</dbReference>
<dbReference type="GO" id="GO:0045087">
    <property type="term" value="P:innate immune response"/>
    <property type="evidence" value="ECO:0007669"/>
    <property type="project" value="TreeGrafter"/>
</dbReference>
<feature type="non-terminal residue" evidence="5">
    <location>
        <position position="267"/>
    </location>
</feature>
<protein>
    <recommendedName>
        <fullName evidence="4">Spaetzle domain-containing protein</fullName>
    </recommendedName>
</protein>
<sequence>LLVGTVCFVQARPQFKIPIQAIAKVNERLNESSVSFIKKLTQNNVSRDENNNKTKTRILFRGELMGELGDQDIIFPDTYQIIFETIPRIDGPPKCAKGTTFCEDFDPYPYHQLKDILERKHVHNDLFGKDELPDEKYSITNRNSDTELYICTSIQKTIFPKIGKNKNNKWKYIINQEESDGYIQGIRIELCRKEGPCDLIGERPEGYITSCKQKFMLRRLMSISDSGDPVQDTFQLPSACCCSYRKDFSFLSRFGVTDISSRTKGRG</sequence>
<keyword evidence="3" id="KW-0325">Glycoprotein</keyword>
<accession>A0A482V7B1</accession>
<dbReference type="GO" id="GO:0005121">
    <property type="term" value="F:Toll binding"/>
    <property type="evidence" value="ECO:0007669"/>
    <property type="project" value="TreeGrafter"/>
</dbReference>
<evidence type="ECO:0000313" key="6">
    <source>
        <dbReference type="Proteomes" id="UP000292052"/>
    </source>
</evidence>
<dbReference type="EMBL" id="QDEB01133023">
    <property type="protein sequence ID" value="RZB38875.1"/>
    <property type="molecule type" value="Genomic_DNA"/>
</dbReference>
<dbReference type="Gene3D" id="2.10.90.10">
    <property type="entry name" value="Cystine-knot cytokines"/>
    <property type="match status" value="1"/>
</dbReference>
<dbReference type="SUPFAM" id="SSF57501">
    <property type="entry name" value="Cystine-knot cytokines"/>
    <property type="match status" value="1"/>
</dbReference>
<dbReference type="GO" id="GO:0021556">
    <property type="term" value="P:central nervous system formation"/>
    <property type="evidence" value="ECO:0007669"/>
    <property type="project" value="TreeGrafter"/>
</dbReference>
<dbReference type="InterPro" id="IPR029034">
    <property type="entry name" value="Cystine-knot_cytokine"/>
</dbReference>
<keyword evidence="2" id="KW-1015">Disulfide bond</keyword>
<dbReference type="GO" id="GO:0008083">
    <property type="term" value="F:growth factor activity"/>
    <property type="evidence" value="ECO:0007669"/>
    <property type="project" value="TreeGrafter"/>
</dbReference>
<name>A0A482V7B1_ASBVE</name>
<proteinExistence type="predicted"/>
<evidence type="ECO:0000256" key="2">
    <source>
        <dbReference type="ARBA" id="ARBA00023157"/>
    </source>
</evidence>
<keyword evidence="1" id="KW-0732">Signal</keyword>
<evidence type="ECO:0000256" key="1">
    <source>
        <dbReference type="ARBA" id="ARBA00022729"/>
    </source>
</evidence>